<evidence type="ECO:0000256" key="2">
    <source>
        <dbReference type="ARBA" id="ARBA00022946"/>
    </source>
</evidence>
<dbReference type="FunFam" id="3.90.280.10:FF:000002">
    <property type="entry name" value="39S ribosomal protein L38, mitochondrial"/>
    <property type="match status" value="1"/>
</dbReference>
<dbReference type="OrthoDB" id="2153661at2759"/>
<evidence type="ECO:0000256" key="5">
    <source>
        <dbReference type="ARBA" id="ARBA00023128"/>
    </source>
</evidence>
<comment type="subcellular location">
    <subcellularLocation>
        <location evidence="1">Mitochondrion</location>
    </subcellularLocation>
</comment>
<evidence type="ECO:0000256" key="3">
    <source>
        <dbReference type="ARBA" id="ARBA00022980"/>
    </source>
</evidence>
<keyword evidence="3" id="KW-0689">Ribosomal protein</keyword>
<name>A0A9N9QL05_9CUCU</name>
<dbReference type="CDD" id="cd00866">
    <property type="entry name" value="PEBP_euk"/>
    <property type="match status" value="1"/>
</dbReference>
<keyword evidence="6" id="KW-0687">Ribonucleoprotein</keyword>
<evidence type="ECO:0000256" key="7">
    <source>
        <dbReference type="ARBA" id="ARBA00038016"/>
    </source>
</evidence>
<dbReference type="EMBL" id="OU892289">
    <property type="protein sequence ID" value="CAG9763136.1"/>
    <property type="molecule type" value="Genomic_DNA"/>
</dbReference>
<evidence type="ECO:0000256" key="9">
    <source>
        <dbReference type="ARBA" id="ARBA00041206"/>
    </source>
</evidence>
<gene>
    <name evidence="10" type="ORF">CEUTPL_LOCUS3806</name>
</gene>
<sequence length="397" mass="46725">MSKVLLKLNTLPCLGGYENAFALFIRKGHHLRGKPPGVAKSLQQKLSELNIKDPSVHYKVDIGLPPVQVSRAQQVQERLDHLKQQRNDKELERLSRNRKLIVNLEESNKDWLATVGPQHLRKIAEHYGVFKDLFGDAYFYPQVPLNILYDTNQVYYGNIIKPEDASQTPQVTFDSDNDSFWTLIMTNPDGHFSNNDKEYVHWFVANIPGNKIQNGETIVEYLQPFPPKGTGYHRHIFILYKHSKKLDFSPYKTQGLTLTDRTFNTYDFYKTLQDNITPAGLVFFQSDWSPSLKTFYHNVLKMKEPIYEYDFPAPYIRPQDWYPKRKPFNLYLDKYRDPKEINKEFLMRKLKNIHPFKAPKPEPLYPNAQFIDKDVPSWLKTEIKKSRLKWGRINEIE</sequence>
<reference evidence="10" key="1">
    <citation type="submission" date="2022-01" db="EMBL/GenBank/DDBJ databases">
        <authorList>
            <person name="King R."/>
        </authorList>
    </citation>
    <scope>NUCLEOTIDE SEQUENCE</scope>
</reference>
<dbReference type="GO" id="GO:0005743">
    <property type="term" value="C:mitochondrial inner membrane"/>
    <property type="evidence" value="ECO:0007669"/>
    <property type="project" value="UniProtKB-ARBA"/>
</dbReference>
<dbReference type="InterPro" id="IPR036610">
    <property type="entry name" value="PEBP-like_sf"/>
</dbReference>
<protein>
    <recommendedName>
        <fullName evidence="8">Large ribosomal subunit protein mL38</fullName>
    </recommendedName>
    <alternativeName>
        <fullName evidence="9">39S ribosomal protein L38, mitochondrial</fullName>
    </alternativeName>
</protein>
<proteinExistence type="inferred from homology"/>
<accession>A0A9N9QL05</accession>
<keyword evidence="11" id="KW-1185">Reference proteome</keyword>
<comment type="similarity">
    <text evidence="7">Belongs to the phosphatidylethanolamine-binding protein family. Mitochondrion-specific ribosomal protein mL38 subfamily.</text>
</comment>
<dbReference type="SUPFAM" id="SSF49777">
    <property type="entry name" value="PEBP-like"/>
    <property type="match status" value="1"/>
</dbReference>
<dbReference type="InterPro" id="IPR035810">
    <property type="entry name" value="PEBP_euk"/>
</dbReference>
<evidence type="ECO:0000256" key="4">
    <source>
        <dbReference type="ARBA" id="ARBA00023054"/>
    </source>
</evidence>
<dbReference type="PANTHER" id="PTHR11362">
    <property type="entry name" value="PHOSPHATIDYLETHANOLAMINE-BINDING PROTEIN"/>
    <property type="match status" value="1"/>
</dbReference>
<evidence type="ECO:0000256" key="1">
    <source>
        <dbReference type="ARBA" id="ARBA00004173"/>
    </source>
</evidence>
<evidence type="ECO:0000256" key="6">
    <source>
        <dbReference type="ARBA" id="ARBA00023274"/>
    </source>
</evidence>
<organism evidence="10 11">
    <name type="scientific">Ceutorhynchus assimilis</name>
    <name type="common">cabbage seed weevil</name>
    <dbReference type="NCBI Taxonomy" id="467358"/>
    <lineage>
        <taxon>Eukaryota</taxon>
        <taxon>Metazoa</taxon>
        <taxon>Ecdysozoa</taxon>
        <taxon>Arthropoda</taxon>
        <taxon>Hexapoda</taxon>
        <taxon>Insecta</taxon>
        <taxon>Pterygota</taxon>
        <taxon>Neoptera</taxon>
        <taxon>Endopterygota</taxon>
        <taxon>Coleoptera</taxon>
        <taxon>Polyphaga</taxon>
        <taxon>Cucujiformia</taxon>
        <taxon>Curculionidae</taxon>
        <taxon>Ceutorhynchinae</taxon>
        <taxon>Ceutorhynchus</taxon>
    </lineage>
</organism>
<dbReference type="Gene3D" id="3.90.280.10">
    <property type="entry name" value="PEBP-like"/>
    <property type="match status" value="1"/>
</dbReference>
<evidence type="ECO:0000313" key="11">
    <source>
        <dbReference type="Proteomes" id="UP001152799"/>
    </source>
</evidence>
<dbReference type="Proteomes" id="UP001152799">
    <property type="component" value="Chromosome 13"/>
</dbReference>
<evidence type="ECO:0000256" key="8">
    <source>
        <dbReference type="ARBA" id="ARBA00039444"/>
    </source>
</evidence>
<dbReference type="InterPro" id="IPR008914">
    <property type="entry name" value="PEBP"/>
</dbReference>
<dbReference type="PANTHER" id="PTHR11362:SF133">
    <property type="entry name" value="LARGE RIBOSOMAL SUBUNIT PROTEIN ML38"/>
    <property type="match status" value="1"/>
</dbReference>
<keyword evidence="5" id="KW-0496">Mitochondrion</keyword>
<keyword evidence="4" id="KW-0175">Coiled coil</keyword>
<keyword evidence="2" id="KW-0809">Transit peptide</keyword>
<evidence type="ECO:0000313" key="10">
    <source>
        <dbReference type="EMBL" id="CAG9763136.1"/>
    </source>
</evidence>
<dbReference type="GO" id="GO:0005762">
    <property type="term" value="C:mitochondrial large ribosomal subunit"/>
    <property type="evidence" value="ECO:0007669"/>
    <property type="project" value="TreeGrafter"/>
</dbReference>
<dbReference type="AlphaFoldDB" id="A0A9N9QL05"/>
<dbReference type="Pfam" id="PF01161">
    <property type="entry name" value="PBP"/>
    <property type="match status" value="1"/>
</dbReference>